<comment type="caution">
    <text evidence="3">The sequence shown here is derived from an EMBL/GenBank/DDBJ whole genome shotgun (WGS) entry which is preliminary data.</text>
</comment>
<organism evidence="3 4">
    <name type="scientific">Dreissena polymorpha</name>
    <name type="common">Zebra mussel</name>
    <name type="synonym">Mytilus polymorpha</name>
    <dbReference type="NCBI Taxonomy" id="45954"/>
    <lineage>
        <taxon>Eukaryota</taxon>
        <taxon>Metazoa</taxon>
        <taxon>Spiralia</taxon>
        <taxon>Lophotrochozoa</taxon>
        <taxon>Mollusca</taxon>
        <taxon>Bivalvia</taxon>
        <taxon>Autobranchia</taxon>
        <taxon>Heteroconchia</taxon>
        <taxon>Euheterodonta</taxon>
        <taxon>Imparidentia</taxon>
        <taxon>Neoheterodontei</taxon>
        <taxon>Myida</taxon>
        <taxon>Dreissenoidea</taxon>
        <taxon>Dreissenidae</taxon>
        <taxon>Dreissena</taxon>
    </lineage>
</organism>
<dbReference type="InterPro" id="IPR017330">
    <property type="entry name" value="SPAG7"/>
</dbReference>
<evidence type="ECO:0000259" key="2">
    <source>
        <dbReference type="PROSITE" id="PS51061"/>
    </source>
</evidence>
<dbReference type="PANTHER" id="PTHR13498:SF3">
    <property type="entry name" value="SPERM-ASSOCIATED ANTIGEN 7"/>
    <property type="match status" value="1"/>
</dbReference>
<dbReference type="SUPFAM" id="SSF82708">
    <property type="entry name" value="R3H domain"/>
    <property type="match status" value="1"/>
</dbReference>
<keyword evidence="4" id="KW-1185">Reference proteome</keyword>
<feature type="region of interest" description="Disordered" evidence="1">
    <location>
        <begin position="206"/>
        <end position="246"/>
    </location>
</feature>
<evidence type="ECO:0000313" key="3">
    <source>
        <dbReference type="EMBL" id="KAH3741039.1"/>
    </source>
</evidence>
<dbReference type="OrthoDB" id="5979509at2759"/>
<dbReference type="InterPro" id="IPR001374">
    <property type="entry name" value="R3H_dom"/>
</dbReference>
<name>A0A9D4I1P9_DREPO</name>
<feature type="region of interest" description="Disordered" evidence="1">
    <location>
        <begin position="1"/>
        <end position="24"/>
    </location>
</feature>
<feature type="compositionally biased region" description="Polar residues" evidence="1">
    <location>
        <begin position="226"/>
        <end position="246"/>
    </location>
</feature>
<dbReference type="PROSITE" id="PS51061">
    <property type="entry name" value="R3H"/>
    <property type="match status" value="1"/>
</dbReference>
<dbReference type="AlphaFoldDB" id="A0A9D4I1P9"/>
<feature type="domain" description="R3H" evidence="2">
    <location>
        <begin position="44"/>
        <end position="107"/>
    </location>
</feature>
<reference evidence="3" key="1">
    <citation type="journal article" date="2019" name="bioRxiv">
        <title>The Genome of the Zebra Mussel, Dreissena polymorpha: A Resource for Invasive Species Research.</title>
        <authorList>
            <person name="McCartney M.A."/>
            <person name="Auch B."/>
            <person name="Kono T."/>
            <person name="Mallez S."/>
            <person name="Zhang Y."/>
            <person name="Obille A."/>
            <person name="Becker A."/>
            <person name="Abrahante J.E."/>
            <person name="Garbe J."/>
            <person name="Badalamenti J.P."/>
            <person name="Herman A."/>
            <person name="Mangelson H."/>
            <person name="Liachko I."/>
            <person name="Sullivan S."/>
            <person name="Sone E.D."/>
            <person name="Koren S."/>
            <person name="Silverstein K.A.T."/>
            <person name="Beckman K.B."/>
            <person name="Gohl D.M."/>
        </authorList>
    </citation>
    <scope>NUCLEOTIDE SEQUENCE</scope>
    <source>
        <strain evidence="3">Duluth1</strain>
        <tissue evidence="3">Whole animal</tissue>
    </source>
</reference>
<dbReference type="PIRSF" id="PIRSF037943">
    <property type="entry name" value="Sperm-assoc_antigen_PAG7"/>
    <property type="match status" value="1"/>
</dbReference>
<protein>
    <recommendedName>
        <fullName evidence="2">R3H domain-containing protein</fullName>
    </recommendedName>
</protein>
<dbReference type="SMART" id="SM00393">
    <property type="entry name" value="R3H"/>
    <property type="match status" value="1"/>
</dbReference>
<dbReference type="Gene3D" id="3.30.1370.50">
    <property type="entry name" value="R3H-like domain"/>
    <property type="match status" value="1"/>
</dbReference>
<dbReference type="Pfam" id="PF01424">
    <property type="entry name" value="R3H"/>
    <property type="match status" value="1"/>
</dbReference>
<gene>
    <name evidence="3" type="ORF">DPMN_047757</name>
</gene>
<sequence>MDLLGSIMGSMEKPPSISESDKKKIKAQKALLEKQQDLERRKLEDFRVKIQSKISAFIKDGKQEKLKFEPMETTYRAIVHDIADIASLTSFSFGLEEQDRYVMIWKKEFAPSDEELLAYRRDEEWDPVKAKQMAELRAQERLAEDSRPGKRKVVPASNYHDKYRHLIGDTAAKEAAQSTVTNRTYGFVSSENKRDQRTIEQVLADARAKKKQKTEHVRHPSDSQDEGLNSQSQTDQPTLQTRADNL</sequence>
<dbReference type="Proteomes" id="UP000828390">
    <property type="component" value="Unassembled WGS sequence"/>
</dbReference>
<dbReference type="GO" id="GO:0003676">
    <property type="term" value="F:nucleic acid binding"/>
    <property type="evidence" value="ECO:0007669"/>
    <property type="project" value="UniProtKB-UniRule"/>
</dbReference>
<proteinExistence type="predicted"/>
<reference evidence="3" key="2">
    <citation type="submission" date="2020-11" db="EMBL/GenBank/DDBJ databases">
        <authorList>
            <person name="McCartney M.A."/>
            <person name="Auch B."/>
            <person name="Kono T."/>
            <person name="Mallez S."/>
            <person name="Becker A."/>
            <person name="Gohl D.M."/>
            <person name="Silverstein K.A.T."/>
            <person name="Koren S."/>
            <person name="Bechman K.B."/>
            <person name="Herman A."/>
            <person name="Abrahante J.E."/>
            <person name="Garbe J."/>
        </authorList>
    </citation>
    <scope>NUCLEOTIDE SEQUENCE</scope>
    <source>
        <strain evidence="3">Duluth1</strain>
        <tissue evidence="3">Whole animal</tissue>
    </source>
</reference>
<evidence type="ECO:0000313" key="4">
    <source>
        <dbReference type="Proteomes" id="UP000828390"/>
    </source>
</evidence>
<dbReference type="InterPro" id="IPR036867">
    <property type="entry name" value="R3H_dom_sf"/>
</dbReference>
<dbReference type="PANTHER" id="PTHR13498">
    <property type="entry name" value="SPERM ASSOCIATED ANTIGEN 7"/>
    <property type="match status" value="1"/>
</dbReference>
<evidence type="ECO:0000256" key="1">
    <source>
        <dbReference type="SAM" id="MobiDB-lite"/>
    </source>
</evidence>
<accession>A0A9D4I1P9</accession>
<dbReference type="EMBL" id="JAIWYP010000011">
    <property type="protein sequence ID" value="KAH3741039.1"/>
    <property type="molecule type" value="Genomic_DNA"/>
</dbReference>